<dbReference type="Pfam" id="PF09084">
    <property type="entry name" value="NMT1"/>
    <property type="match status" value="1"/>
</dbReference>
<protein>
    <submittedName>
        <fullName evidence="6">Transporter substrate-binding domain-containing protein</fullName>
    </submittedName>
</protein>
<comment type="similarity">
    <text evidence="2">Belongs to the bacterial solute-binding protein SsuA/TauA family.</text>
</comment>
<sequence>MKKSLLIGIAAASVLALSACSAGSDSAAPAGGGDALTPVTVGVIPIADTAPLYLGFDQGFFEDEGLELTIETATGGAAIVPAIVNGDYQFGFSNLGSLMVAKDKGLPLELVSAAVASTGDVTSDMGAIVVSGDSPIETLADLNGKTVSTNSLNNLLDTVARSTIDSAGGDSSTVSFVEIPFPDSSAAVENGQVDAAFVVEPFVTSALENGNRVLSYGFAEFADKLDIAAYFSSAATVAGDAELVTKFQAAMKKSLEYAQANPDAVRAIIATYTETPAEVLAKIVLPTYPTEFNVDAVTALSEAALKYGVVENAPDMSTFLP</sequence>
<feature type="signal peptide" evidence="4">
    <location>
        <begin position="1"/>
        <end position="27"/>
    </location>
</feature>
<organism evidence="6 7">
    <name type="scientific">Cryobacterium suzukii</name>
    <dbReference type="NCBI Taxonomy" id="1259198"/>
    <lineage>
        <taxon>Bacteria</taxon>
        <taxon>Bacillati</taxon>
        <taxon>Actinomycetota</taxon>
        <taxon>Actinomycetes</taxon>
        <taxon>Micrococcales</taxon>
        <taxon>Microbacteriaceae</taxon>
        <taxon>Cryobacterium</taxon>
    </lineage>
</organism>
<dbReference type="InterPro" id="IPR015168">
    <property type="entry name" value="SsuA/THI5"/>
</dbReference>
<dbReference type="GO" id="GO:0042597">
    <property type="term" value="C:periplasmic space"/>
    <property type="evidence" value="ECO:0007669"/>
    <property type="project" value="UniProtKB-SubCell"/>
</dbReference>
<evidence type="ECO:0000256" key="2">
    <source>
        <dbReference type="ARBA" id="ARBA00010742"/>
    </source>
</evidence>
<evidence type="ECO:0000256" key="4">
    <source>
        <dbReference type="SAM" id="SignalP"/>
    </source>
</evidence>
<comment type="caution">
    <text evidence="6">The sequence shown here is derived from an EMBL/GenBank/DDBJ whole genome shotgun (WGS) entry which is preliminary data.</text>
</comment>
<dbReference type="RefSeq" id="WP_134513624.1">
    <property type="nucleotide sequence ID" value="NZ_SOHJ01000004.1"/>
</dbReference>
<keyword evidence="3 4" id="KW-0732">Signal</keyword>
<evidence type="ECO:0000259" key="5">
    <source>
        <dbReference type="Pfam" id="PF09084"/>
    </source>
</evidence>
<feature type="chain" id="PRO_5020596921" evidence="4">
    <location>
        <begin position="28"/>
        <end position="321"/>
    </location>
</feature>
<feature type="domain" description="SsuA/THI5-like" evidence="5">
    <location>
        <begin position="48"/>
        <end position="264"/>
    </location>
</feature>
<dbReference type="PANTHER" id="PTHR30024:SF47">
    <property type="entry name" value="TAURINE-BINDING PERIPLASMIC PROTEIN"/>
    <property type="match status" value="1"/>
</dbReference>
<proteinExistence type="inferred from homology"/>
<evidence type="ECO:0000313" key="7">
    <source>
        <dbReference type="Proteomes" id="UP000298170"/>
    </source>
</evidence>
<gene>
    <name evidence="6" type="ORF">E3T39_04920</name>
</gene>
<name>A0A4R9AG52_9MICO</name>
<evidence type="ECO:0000313" key="6">
    <source>
        <dbReference type="EMBL" id="TFD61408.1"/>
    </source>
</evidence>
<comment type="subcellular location">
    <subcellularLocation>
        <location evidence="1">Periplasm</location>
    </subcellularLocation>
</comment>
<dbReference type="Gene3D" id="3.40.190.10">
    <property type="entry name" value="Periplasmic binding protein-like II"/>
    <property type="match status" value="2"/>
</dbReference>
<dbReference type="PROSITE" id="PS51257">
    <property type="entry name" value="PROKAR_LIPOPROTEIN"/>
    <property type="match status" value="1"/>
</dbReference>
<dbReference type="SUPFAM" id="SSF53850">
    <property type="entry name" value="Periplasmic binding protein-like II"/>
    <property type="match status" value="1"/>
</dbReference>
<dbReference type="Proteomes" id="UP000298170">
    <property type="component" value="Unassembled WGS sequence"/>
</dbReference>
<evidence type="ECO:0000256" key="3">
    <source>
        <dbReference type="ARBA" id="ARBA00022729"/>
    </source>
</evidence>
<dbReference type="OrthoDB" id="7808807at2"/>
<accession>A0A4R9AG52</accession>
<keyword evidence="7" id="KW-1185">Reference proteome</keyword>
<reference evidence="6 7" key="1">
    <citation type="submission" date="2019-03" db="EMBL/GenBank/DDBJ databases">
        <title>Genomics of glacier-inhabiting Cryobacterium strains.</title>
        <authorList>
            <person name="Liu Q."/>
            <person name="Xin Y.-H."/>
        </authorList>
    </citation>
    <scope>NUCLEOTIDE SEQUENCE [LARGE SCALE GENOMIC DNA]</scope>
    <source>
        <strain evidence="6 7">Sr39</strain>
    </source>
</reference>
<dbReference type="EMBL" id="SOHJ01000004">
    <property type="protein sequence ID" value="TFD61408.1"/>
    <property type="molecule type" value="Genomic_DNA"/>
</dbReference>
<dbReference type="AlphaFoldDB" id="A0A4R9AG52"/>
<dbReference type="PANTHER" id="PTHR30024">
    <property type="entry name" value="ALIPHATIC SULFONATES-BINDING PROTEIN-RELATED"/>
    <property type="match status" value="1"/>
</dbReference>
<evidence type="ECO:0000256" key="1">
    <source>
        <dbReference type="ARBA" id="ARBA00004418"/>
    </source>
</evidence>